<dbReference type="EMBL" id="CAIIGD010000003">
    <property type="protein sequence ID" value="CAC8209170.1"/>
    <property type="molecule type" value="Genomic_DNA"/>
</dbReference>
<dbReference type="Proteomes" id="UP000442696">
    <property type="component" value="Unassembled WGS sequence"/>
</dbReference>
<accession>A0A660A0B2</accession>
<dbReference type="RefSeq" id="WP_000162703.1">
    <property type="nucleotide sequence ID" value="NZ_AP025249.1"/>
</dbReference>
<dbReference type="Proteomes" id="UP000459586">
    <property type="component" value="Unassembled WGS sequence"/>
</dbReference>
<evidence type="ECO:0000313" key="4">
    <source>
        <dbReference type="EMBL" id="CAC5796857.1"/>
    </source>
</evidence>
<organism evidence="2 9">
    <name type="scientific">Staphylococcus aureus</name>
    <dbReference type="NCBI Taxonomy" id="1280"/>
    <lineage>
        <taxon>Bacteria</taxon>
        <taxon>Bacillati</taxon>
        <taxon>Bacillota</taxon>
        <taxon>Bacilli</taxon>
        <taxon>Bacillales</taxon>
        <taxon>Staphylococcaceae</taxon>
        <taxon>Staphylococcus</taxon>
    </lineage>
</organism>
<sequence>MTKKKYGLKLSTVRKLEDELCDYPNYHKQLEDLRSEIMTPWIPTDTNIGGEFVPSNTSKTEMAVTNYLCSIRRGKILEFKSAIERIINTSSRKEREFIQEYYFNKKTLIVVCYDIHISESTAHRIKKKIVSKLAEELGGILKLTVK</sequence>
<evidence type="ECO:0000313" key="8">
    <source>
        <dbReference type="Proteomes" id="UP000442696"/>
    </source>
</evidence>
<comment type="caution">
    <text evidence="2">The sequence shown here is derived from an EMBL/GenBank/DDBJ whole genome shotgun (WGS) entry which is preliminary data.</text>
</comment>
<evidence type="ECO:0000313" key="7">
    <source>
        <dbReference type="Proteomes" id="UP000293434"/>
    </source>
</evidence>
<dbReference type="InterPro" id="IPR010861">
    <property type="entry name" value="DUF1492"/>
</dbReference>
<dbReference type="EMBL" id="CACTQT010000008">
    <property type="protein sequence ID" value="CAA4380452.1"/>
    <property type="molecule type" value="Genomic_DNA"/>
</dbReference>
<dbReference type="Proteomes" id="UP000293434">
    <property type="component" value="Unassembled WGS sequence"/>
</dbReference>
<evidence type="ECO:0000313" key="6">
    <source>
        <dbReference type="EMBL" id="RZH96011.1"/>
    </source>
</evidence>
<dbReference type="Pfam" id="PF07374">
    <property type="entry name" value="DUF1492"/>
    <property type="match status" value="1"/>
</dbReference>
<dbReference type="EMBL" id="CAIGXB010000005">
    <property type="protein sequence ID" value="CAC5796857.1"/>
    <property type="molecule type" value="Genomic_DNA"/>
</dbReference>
<protein>
    <submittedName>
        <fullName evidence="6">DUF1492 domain-containing protein</fullName>
    </submittedName>
    <submittedName>
        <fullName evidence="2">Phage transcriptional activator RinA</fullName>
    </submittedName>
</protein>
<evidence type="ECO:0000313" key="5">
    <source>
        <dbReference type="EMBL" id="CAC8209170.1"/>
    </source>
</evidence>
<evidence type="ECO:0000313" key="2">
    <source>
        <dbReference type="EMBL" id="CAA4673385.1"/>
    </source>
</evidence>
<evidence type="ECO:0000313" key="1">
    <source>
        <dbReference type="EMBL" id="CAA4380452.1"/>
    </source>
</evidence>
<dbReference type="Proteomes" id="UP000443506">
    <property type="component" value="Unassembled WGS sequence"/>
</dbReference>
<dbReference type="AlphaFoldDB" id="A0A660A0B2"/>
<gene>
    <name evidence="6" type="ORF">EIG94_01060</name>
    <name evidence="1" type="ORF">SAMEA2078260_01738</name>
    <name evidence="3" type="ORF">SAMEA2080344_01258</name>
    <name evidence="2" type="ORF">SAMEA2081063_00410</name>
    <name evidence="4" type="ORF">SAMEA4008575_01758</name>
    <name evidence="5" type="ORF">SAMEA70146418_01211</name>
</gene>
<evidence type="ECO:0000313" key="11">
    <source>
        <dbReference type="Proteomes" id="UP000505390"/>
    </source>
</evidence>
<name>A0A660A0B2_STAAU</name>
<reference evidence="6 7" key="1">
    <citation type="submission" date="2018-11" db="EMBL/GenBank/DDBJ databases">
        <title>Genomic profiling of Staphylococcus species from a Poultry farm system in KwaZulu-Natal, South Africa.</title>
        <authorList>
            <person name="Amoako D.G."/>
            <person name="Somboro A.M."/>
            <person name="Abia A.L.K."/>
            <person name="Bester L.A."/>
            <person name="Essack S.Y."/>
        </authorList>
    </citation>
    <scope>NUCLEOTIDE SEQUENCE [LARGE SCALE GENOMIC DNA]</scope>
    <source>
        <strain evidence="6 7">SA9</strain>
    </source>
</reference>
<dbReference type="NCBIfam" id="TIGR01636">
    <property type="entry name" value="phage_rinA"/>
    <property type="match status" value="1"/>
</dbReference>
<reference evidence="8 9" key="2">
    <citation type="submission" date="2019-12" db="EMBL/GenBank/DDBJ databases">
        <authorList>
            <consortium name="Pathogen Informatics"/>
        </authorList>
    </citation>
    <scope>NUCLEOTIDE SEQUENCE [LARGE SCALE GENOMIC DNA]</scope>
    <source>
        <strain evidence="5 12">MOS105</strain>
        <strain evidence="4 11">SG160</strain>
        <strain evidence="1 8">T012_N16_C08</strain>
        <strain evidence="2 9">T065_N03_C06</strain>
        <strain evidence="3 10">T197_A02_C01</strain>
    </source>
</reference>
<dbReference type="InterPro" id="IPR013324">
    <property type="entry name" value="RNA_pol_sigma_r3/r4-like"/>
</dbReference>
<evidence type="ECO:0000313" key="3">
    <source>
        <dbReference type="EMBL" id="CAA6344161.1"/>
    </source>
</evidence>
<evidence type="ECO:0000313" key="12">
    <source>
        <dbReference type="Proteomes" id="UP000507112"/>
    </source>
</evidence>
<proteinExistence type="predicted"/>
<dbReference type="EMBL" id="CACURZ010000006">
    <property type="protein sequence ID" value="CAA6344161.1"/>
    <property type="molecule type" value="Genomic_DNA"/>
</dbReference>
<dbReference type="SUPFAM" id="SSF88659">
    <property type="entry name" value="Sigma3 and sigma4 domains of RNA polymerase sigma factors"/>
    <property type="match status" value="1"/>
</dbReference>
<evidence type="ECO:0000313" key="9">
    <source>
        <dbReference type="Proteomes" id="UP000443506"/>
    </source>
</evidence>
<dbReference type="InterPro" id="IPR006523">
    <property type="entry name" value="RinA"/>
</dbReference>
<evidence type="ECO:0000313" key="10">
    <source>
        <dbReference type="Proteomes" id="UP000459586"/>
    </source>
</evidence>
<dbReference type="EMBL" id="CACTWD010000002">
    <property type="protein sequence ID" value="CAA4673385.1"/>
    <property type="molecule type" value="Genomic_DNA"/>
</dbReference>
<dbReference type="Proteomes" id="UP000507112">
    <property type="component" value="Unassembled WGS sequence"/>
</dbReference>
<dbReference type="EMBL" id="RQTC01000011">
    <property type="protein sequence ID" value="RZH96011.1"/>
    <property type="molecule type" value="Genomic_DNA"/>
</dbReference>
<dbReference type="Proteomes" id="UP000505390">
    <property type="component" value="Unassembled WGS sequence"/>
</dbReference>